<feature type="compositionally biased region" description="Polar residues" evidence="7">
    <location>
        <begin position="305"/>
        <end position="329"/>
    </location>
</feature>
<feature type="region of interest" description="Disordered" evidence="7">
    <location>
        <begin position="483"/>
        <end position="517"/>
    </location>
</feature>
<evidence type="ECO:0000256" key="3">
    <source>
        <dbReference type="ARBA" id="ARBA00023125"/>
    </source>
</evidence>
<evidence type="ECO:0000256" key="2">
    <source>
        <dbReference type="ARBA" id="ARBA00023015"/>
    </source>
</evidence>
<dbReference type="EMBL" id="KY095886">
    <property type="protein sequence ID" value="API64819.1"/>
    <property type="molecule type" value="Genomic_DNA"/>
</dbReference>
<feature type="compositionally biased region" description="Low complexity" evidence="7">
    <location>
        <begin position="337"/>
        <end position="350"/>
    </location>
</feature>
<dbReference type="GO" id="GO:0001228">
    <property type="term" value="F:DNA-binding transcription activator activity, RNA polymerase II-specific"/>
    <property type="evidence" value="ECO:0007669"/>
    <property type="project" value="TreeGrafter"/>
</dbReference>
<gene>
    <name evidence="8" type="primary">MET4</name>
</gene>
<evidence type="ECO:0000256" key="7">
    <source>
        <dbReference type="SAM" id="MobiDB-lite"/>
    </source>
</evidence>
<dbReference type="AlphaFoldDB" id="A0A1L4AA32"/>
<dbReference type="GO" id="GO:0089713">
    <property type="term" value="C:Cbf1-Met4-Met28 complex"/>
    <property type="evidence" value="ECO:0007669"/>
    <property type="project" value="TreeGrafter"/>
</dbReference>
<feature type="compositionally biased region" description="Low complexity" evidence="7">
    <location>
        <begin position="165"/>
        <end position="186"/>
    </location>
</feature>
<evidence type="ECO:0000256" key="6">
    <source>
        <dbReference type="SAM" id="Coils"/>
    </source>
</evidence>
<evidence type="ECO:0000256" key="5">
    <source>
        <dbReference type="ARBA" id="ARBA00023242"/>
    </source>
</evidence>
<keyword evidence="2" id="KW-0805">Transcription regulation</keyword>
<feature type="region of interest" description="Disordered" evidence="7">
    <location>
        <begin position="156"/>
        <end position="248"/>
    </location>
</feature>
<dbReference type="PANTHER" id="PTHR13044:SF14">
    <property type="entry name" value="CRYPTOCEPHAL, ISOFORM A"/>
    <property type="match status" value="1"/>
</dbReference>
<feature type="region of interest" description="Disordered" evidence="7">
    <location>
        <begin position="544"/>
        <end position="577"/>
    </location>
</feature>
<keyword evidence="6" id="KW-0175">Coiled coil</keyword>
<evidence type="ECO:0000256" key="4">
    <source>
        <dbReference type="ARBA" id="ARBA00023163"/>
    </source>
</evidence>
<feature type="compositionally biased region" description="Basic and acidic residues" evidence="7">
    <location>
        <begin position="557"/>
        <end position="574"/>
    </location>
</feature>
<feature type="compositionally biased region" description="Basic and acidic residues" evidence="7">
    <location>
        <begin position="483"/>
        <end position="494"/>
    </location>
</feature>
<dbReference type="PANTHER" id="PTHR13044">
    <property type="entry name" value="ACTIVATING TRANSCRIPTION FACTOR ATF 4/5"/>
    <property type="match status" value="1"/>
</dbReference>
<sequence>MKQEQSHEDNSYATEFINLFGKDTGTHVSSNDSGNNGMGSVNTLEQFVATGTSSSSLAANTENRRPLVGDVTTRGHTNLYDHAVTPEILLEQLAYVDNFIPSLDNEFSNVDWNVNTTHNNISNNGTNTFSSINANPFDLDEQLAIELSAFADDSFIFPDEDKPDNNNNNNTNDNNNNDNNNNNNGDDVFHEDPTNNNRQRNPHFLTQRRNTFLTSQYDQSKSRFSSRNKRNGNGGETNNHDNNRQVNHDFEPNLIAGPPHFPLSTTNMTSMDHGAFTNVEITSTESITSNNDVDALSHLLHKTTHAPNRSSPLNNVTSVQNTSHLQEQQSDSKVKNSDNNNNNTLNKAPNITVPDYSVIPTSVLVTLLPRVDVPKGAFNSLTTAGFDNDQIDAIAAIMAYHHQKKIRDNNNINNNVNTSTSQETPILKNINELLNVLIPSSSASADIAAPTTLSTSPSSSSEHGVVAEASFLSSILELGVNHSKSDNIHNERQSSRNNNKSSREENGGNVNDNVNDNNVVIKLSNRTHSNEITKIRSESTLDIGSSTYNENSLKRSHSSDLKDKEIPVERKYSDNEDIDYDDTDLHNYEKKQLIKKELGDDNEDLLIQSKKSHQKKKIKEKELESSIHELTEIAASLQKRIHTLETENKLLKNLVLSSGETEGIKKAESLKKQILEKVQKE</sequence>
<keyword evidence="5" id="KW-0539">Nucleus</keyword>
<name>A0A1L4AA32_SACMI</name>
<evidence type="ECO:0000313" key="8">
    <source>
        <dbReference type="EMBL" id="API64819.1"/>
    </source>
</evidence>
<feature type="compositionally biased region" description="Low complexity" evidence="7">
    <location>
        <begin position="507"/>
        <end position="517"/>
    </location>
</feature>
<proteinExistence type="predicted"/>
<keyword evidence="4" id="KW-0804">Transcription</keyword>
<dbReference type="GO" id="GO:0005634">
    <property type="term" value="C:nucleus"/>
    <property type="evidence" value="ECO:0007669"/>
    <property type="project" value="UniProtKB-SubCell"/>
</dbReference>
<evidence type="ECO:0000256" key="1">
    <source>
        <dbReference type="ARBA" id="ARBA00004123"/>
    </source>
</evidence>
<keyword evidence="3" id="KW-0238">DNA-binding</keyword>
<reference evidence="8" key="1">
    <citation type="submission" date="2016-11" db="EMBL/GenBank/DDBJ databases">
        <title>MtDNA analysis in Saccharomyces yeasts reveals revisions in 'Yeast genetic code' and suggests the evolutionary history of some species.</title>
        <authorList>
            <person name="Sulo P."/>
            <person name="Szaboova D."/>
            <person name="Szemes T."/>
        </authorList>
    </citation>
    <scope>NUCLEOTIDE SEQUENCE</scope>
    <source>
        <strain evidence="8">CBS 8839</strain>
    </source>
</reference>
<accession>A0A1L4AA32</accession>
<feature type="region of interest" description="Disordered" evidence="7">
    <location>
        <begin position="304"/>
        <end position="351"/>
    </location>
</feature>
<dbReference type="GO" id="GO:0000977">
    <property type="term" value="F:RNA polymerase II transcription regulatory region sequence-specific DNA binding"/>
    <property type="evidence" value="ECO:0007669"/>
    <property type="project" value="TreeGrafter"/>
</dbReference>
<feature type="coiled-coil region" evidence="6">
    <location>
        <begin position="620"/>
        <end position="654"/>
    </location>
</feature>
<feature type="compositionally biased region" description="Polar residues" evidence="7">
    <location>
        <begin position="207"/>
        <end position="219"/>
    </location>
</feature>
<organism evidence="8">
    <name type="scientific">Saccharomyces mikatae</name>
    <name type="common">Yeast</name>
    <dbReference type="NCBI Taxonomy" id="114525"/>
    <lineage>
        <taxon>Eukaryota</taxon>
        <taxon>Fungi</taxon>
        <taxon>Dikarya</taxon>
        <taxon>Ascomycota</taxon>
        <taxon>Saccharomycotina</taxon>
        <taxon>Saccharomycetes</taxon>
        <taxon>Saccharomycetales</taxon>
        <taxon>Saccharomycetaceae</taxon>
        <taxon>Saccharomyces</taxon>
    </lineage>
</organism>
<feature type="compositionally biased region" description="Basic and acidic residues" evidence="7">
    <location>
        <begin position="238"/>
        <end position="248"/>
    </location>
</feature>
<comment type="subcellular location">
    <subcellularLocation>
        <location evidence="1">Nucleus</location>
    </subcellularLocation>
</comment>
<protein>
    <submittedName>
        <fullName evidence="8">Met4p</fullName>
    </submittedName>
</protein>